<dbReference type="OrthoDB" id="5295703at2"/>
<sequence>MARALSASDLSDHRDAQPGEWQALRGELVALLDQVETQYARVRTPEPGYDALAERVRDLRYQVGEGGGSRHREALRSVQRAVDRFSSERDGDGFEGRETRQNPQHVLQSAINEIRVRQGAPIAAPRGAGEIEALAHSVTGLSGRLERLEGELRTQRSSNGSVKEIGEQVAQLTHVVELLAGAVGETGQVKRLEAQIADLAQTMAQPQAPDLSAMTKRIDDLAKTVERLADIQIQHFGHEAKDGTARAAAVQNGMTAIEESVRSVYDRIDAIEKTLAMPSAEFERLTEEMASFTEALRGNGSGPDAMVPIIEAINDRIAGLEGKDGVIGGLKADIGALRNKVMEAMEPRFAAIEMQIEALSGRLGEGKSEAGIGHIEAQIRQLVARMDQTSEQLSHLAKLYAQQEDRAEPDFEALAGMVARKTAEAVSGGNAGLDADGLDEIERRVSRLFASAPASEELSGMHDSIRRVDERLDRLEAMLSNRDKPEAPAKPEPKAAIAPAAPAALASLDSDLVVPAMARKPTVRIPGPPERDDMPNNPSEDRPLTDPGFGDDNAVRAALEEKRSPSDAILNRLGAGKPRMDAPGFIDPDSIVRPPKPASSLDNVRESFVEETAAPMPVEAAAAPEPEPMAEPVVSSSRSTFIEAARRAQRQNAAKIEAESNSVIARALARFQGGNAVAGESISLEPEVPAEDAKPSKAELRKAAKAEKAAAKKARKAEADADHMPGLEALQPRQSFLSRNRRPLLLGALLVAVSVLALNLVAQRISAPAQSDQPASASTTPEAQPETPAPQTTGEASPLVLPEANATPTALATLPDNPDIVPTLDATTVSSINPQAAMNFTSPTQVAAIPAALKATTLTEDELAPEPLASPVKVELPPEAIGPIELRQAAADGDARAQFEVAAILTEGRAVPQDLSAAAVWYERAAAQGFVPAEYRLGSLYEAGKGVAKDLEQARLWYQRAAEAGNRMSMHNLAALYAGGQLGKQDFAAASEWFEQAAMRGLTDSQFNLGMLYARGLGVPQNLETSYKWFSLAAASGDADAGKARDDIAKSLDAPTVTRLTGEVHSWKPQAIDLAANFAPIGTWSDKFDAGQAINDQKVVMKVQAVLAKLGYDVGTPDGKAGPKTADAIKAFETATGMSETGTVNPRLLAVLGSQPV</sequence>
<feature type="compositionally biased region" description="Basic and acidic residues" evidence="2">
    <location>
        <begin position="691"/>
        <end position="725"/>
    </location>
</feature>
<dbReference type="InterPro" id="IPR006597">
    <property type="entry name" value="Sel1-like"/>
</dbReference>
<dbReference type="RefSeq" id="WP_147655161.1">
    <property type="nucleotide sequence ID" value="NZ_BMFM01000001.1"/>
</dbReference>
<dbReference type="PANTHER" id="PTHR11102">
    <property type="entry name" value="SEL-1-LIKE PROTEIN"/>
    <property type="match status" value="1"/>
</dbReference>
<evidence type="ECO:0000313" key="3">
    <source>
        <dbReference type="EMBL" id="QEE19396.1"/>
    </source>
</evidence>
<dbReference type="Gene3D" id="1.10.287.1490">
    <property type="match status" value="1"/>
</dbReference>
<dbReference type="InterPro" id="IPR011990">
    <property type="entry name" value="TPR-like_helical_dom_sf"/>
</dbReference>
<proteinExistence type="predicted"/>
<reference evidence="3 4" key="1">
    <citation type="journal article" date="2015" name="Int. J. Syst. Evol. Microbiol.">
        <title>Youhaiella tibetensis gen. nov., sp. nov., isolated from subsurface sediment.</title>
        <authorList>
            <person name="Wang Y.X."/>
            <person name="Huang F.Q."/>
            <person name="Nogi Y."/>
            <person name="Pang S.J."/>
            <person name="Wang P.K."/>
            <person name="Lv J."/>
        </authorList>
    </citation>
    <scope>NUCLEOTIDE SEQUENCE [LARGE SCALE GENOMIC DNA]</scope>
    <source>
        <strain evidence="4">fig4</strain>
    </source>
</reference>
<keyword evidence="1" id="KW-0175">Coiled coil</keyword>
<dbReference type="Gene3D" id="1.10.101.10">
    <property type="entry name" value="PGBD-like superfamily/PGBD"/>
    <property type="match status" value="1"/>
</dbReference>
<organism evidence="3 4">
    <name type="scientific">Paradevosia tibetensis</name>
    <dbReference type="NCBI Taxonomy" id="1447062"/>
    <lineage>
        <taxon>Bacteria</taxon>
        <taxon>Pseudomonadati</taxon>
        <taxon>Pseudomonadota</taxon>
        <taxon>Alphaproteobacteria</taxon>
        <taxon>Hyphomicrobiales</taxon>
        <taxon>Devosiaceae</taxon>
        <taxon>Paradevosia</taxon>
    </lineage>
</organism>
<feature type="region of interest" description="Disordered" evidence="2">
    <location>
        <begin position="80"/>
        <end position="102"/>
    </location>
</feature>
<dbReference type="AlphaFoldDB" id="A0A5B9DK22"/>
<feature type="region of interest" description="Disordered" evidence="2">
    <location>
        <begin position="520"/>
        <end position="581"/>
    </location>
</feature>
<gene>
    <name evidence="3" type="ORF">FNA67_04055</name>
</gene>
<evidence type="ECO:0000256" key="1">
    <source>
        <dbReference type="SAM" id="Coils"/>
    </source>
</evidence>
<protein>
    <submittedName>
        <fullName evidence="3">Uncharacterized protein</fullName>
    </submittedName>
</protein>
<dbReference type="SUPFAM" id="SSF81901">
    <property type="entry name" value="HCP-like"/>
    <property type="match status" value="1"/>
</dbReference>
<feature type="region of interest" description="Disordered" evidence="2">
    <location>
        <begin position="687"/>
        <end position="726"/>
    </location>
</feature>
<evidence type="ECO:0000256" key="2">
    <source>
        <dbReference type="SAM" id="MobiDB-lite"/>
    </source>
</evidence>
<name>A0A5B9DK22_9HYPH</name>
<dbReference type="EMBL" id="CP041690">
    <property type="protein sequence ID" value="QEE19396.1"/>
    <property type="molecule type" value="Genomic_DNA"/>
</dbReference>
<feature type="compositionally biased region" description="Basic and acidic residues" evidence="2">
    <location>
        <begin position="80"/>
        <end position="100"/>
    </location>
</feature>
<feature type="compositionally biased region" description="Low complexity" evidence="2">
    <location>
        <begin position="767"/>
        <end position="793"/>
    </location>
</feature>
<keyword evidence="4" id="KW-1185">Reference proteome</keyword>
<dbReference type="Proteomes" id="UP000321062">
    <property type="component" value="Chromosome"/>
</dbReference>
<feature type="coiled-coil region" evidence="1">
    <location>
        <begin position="372"/>
        <end position="406"/>
    </location>
</feature>
<dbReference type="SUPFAM" id="SSF47090">
    <property type="entry name" value="PGBD-like"/>
    <property type="match status" value="1"/>
</dbReference>
<dbReference type="SMART" id="SM00671">
    <property type="entry name" value="SEL1"/>
    <property type="match status" value="4"/>
</dbReference>
<dbReference type="InterPro" id="IPR036366">
    <property type="entry name" value="PGBDSf"/>
</dbReference>
<feature type="compositionally biased region" description="Basic and acidic residues" evidence="2">
    <location>
        <begin position="529"/>
        <end position="544"/>
    </location>
</feature>
<accession>A0A5B9DK22</accession>
<dbReference type="Pfam" id="PF08238">
    <property type="entry name" value="Sel1"/>
    <property type="match status" value="4"/>
</dbReference>
<dbReference type="Gene3D" id="1.25.40.10">
    <property type="entry name" value="Tetratricopeptide repeat domain"/>
    <property type="match status" value="1"/>
</dbReference>
<dbReference type="InterPro" id="IPR050767">
    <property type="entry name" value="Sel1_AlgK"/>
</dbReference>
<dbReference type="KEGG" id="yti:FNA67_04055"/>
<dbReference type="InterPro" id="IPR036365">
    <property type="entry name" value="PGBD-like_sf"/>
</dbReference>
<feature type="region of interest" description="Disordered" evidence="2">
    <location>
        <begin position="767"/>
        <end position="796"/>
    </location>
</feature>
<dbReference type="InterPro" id="IPR002477">
    <property type="entry name" value="Peptidoglycan-bd-like"/>
</dbReference>
<evidence type="ECO:0000313" key="4">
    <source>
        <dbReference type="Proteomes" id="UP000321062"/>
    </source>
</evidence>
<dbReference type="PANTHER" id="PTHR11102:SF160">
    <property type="entry name" value="ERAD-ASSOCIATED E3 UBIQUITIN-PROTEIN LIGASE COMPONENT HRD3"/>
    <property type="match status" value="1"/>
</dbReference>
<dbReference type="Pfam" id="PF01471">
    <property type="entry name" value="PG_binding_1"/>
    <property type="match status" value="1"/>
</dbReference>